<dbReference type="RefSeq" id="WP_012460534.1">
    <property type="nucleotide sequence ID" value="NC_010741.1"/>
</dbReference>
<gene>
    <name evidence="4" type="ordered locus">TPASS_0297</name>
</gene>
<dbReference type="EMBL" id="CP000805">
    <property type="protein sequence ID" value="ACD70724.1"/>
    <property type="molecule type" value="Genomic_DNA"/>
</dbReference>
<dbReference type="GO" id="GO:0042834">
    <property type="term" value="F:peptidoglycan binding"/>
    <property type="evidence" value="ECO:0007669"/>
    <property type="project" value="InterPro"/>
</dbReference>
<dbReference type="InterPro" id="IPR036680">
    <property type="entry name" value="SPOR-like_sf"/>
</dbReference>
<dbReference type="AlphaFoldDB" id="A0A0H3BK88"/>
<feature type="domain" description="SPOR" evidence="3">
    <location>
        <begin position="186"/>
        <end position="265"/>
    </location>
</feature>
<dbReference type="Gene3D" id="3.30.70.1070">
    <property type="entry name" value="Sporulation related repeat"/>
    <property type="match status" value="1"/>
</dbReference>
<dbReference type="SUPFAM" id="SSF110997">
    <property type="entry name" value="Sporulation related repeat"/>
    <property type="match status" value="1"/>
</dbReference>
<evidence type="ECO:0000256" key="2">
    <source>
        <dbReference type="SAM" id="Phobius"/>
    </source>
</evidence>
<feature type="compositionally biased region" description="Basic and acidic residues" evidence="1">
    <location>
        <begin position="120"/>
        <end position="143"/>
    </location>
</feature>
<protein>
    <recommendedName>
        <fullName evidence="3">SPOR domain-containing protein</fullName>
    </recommendedName>
</protein>
<feature type="region of interest" description="Disordered" evidence="1">
    <location>
        <begin position="69"/>
        <end position="182"/>
    </location>
</feature>
<dbReference type="InterPro" id="IPR007730">
    <property type="entry name" value="SPOR-like_dom"/>
</dbReference>
<proteinExistence type="predicted"/>
<evidence type="ECO:0000256" key="1">
    <source>
        <dbReference type="SAM" id="MobiDB-lite"/>
    </source>
</evidence>
<name>A0A0H3BK88_TREPS</name>
<evidence type="ECO:0000313" key="5">
    <source>
        <dbReference type="Proteomes" id="UP000001202"/>
    </source>
</evidence>
<keyword evidence="2" id="KW-1133">Transmembrane helix</keyword>
<keyword evidence="2" id="KW-0812">Transmembrane</keyword>
<organism evidence="4 5">
    <name type="scientific">Treponema pallidum subsp. pallidum (strain SS14)</name>
    <dbReference type="NCBI Taxonomy" id="455434"/>
    <lineage>
        <taxon>Bacteria</taxon>
        <taxon>Pseudomonadati</taxon>
        <taxon>Spirochaetota</taxon>
        <taxon>Spirochaetia</taxon>
        <taxon>Spirochaetales</taxon>
        <taxon>Treponemataceae</taxon>
        <taxon>Treponema</taxon>
    </lineage>
</organism>
<keyword evidence="2" id="KW-0472">Membrane</keyword>
<accession>A0A0H3BK88</accession>
<dbReference type="Proteomes" id="UP000001202">
    <property type="component" value="Chromosome"/>
</dbReference>
<dbReference type="PROSITE" id="PS51724">
    <property type="entry name" value="SPOR"/>
    <property type="match status" value="1"/>
</dbReference>
<reference evidence="4 5" key="1">
    <citation type="journal article" date="2008" name="BMC Microbiol.">
        <title>Complete genome sequence of Treponema pallidum ssp. pallidum strain SS14 determined with oligonucleotide arrays.</title>
        <authorList>
            <person name="Matejkova P."/>
            <person name="Strouhal M."/>
            <person name="Smajs D."/>
            <person name="Norris S.J."/>
            <person name="Palzkill T."/>
            <person name="Petrosino J.F."/>
            <person name="Sodergren E."/>
            <person name="Norton J.E."/>
            <person name="Singh J."/>
            <person name="Richmond T.A."/>
            <person name="Molla M.N."/>
            <person name="Albert T.J."/>
            <person name="Weinstock G.M."/>
        </authorList>
    </citation>
    <scope>NUCLEOTIDE SEQUENCE [LARGE SCALE GENOMIC DNA]</scope>
    <source>
        <strain evidence="4 5">SS14</strain>
    </source>
</reference>
<evidence type="ECO:0000313" key="4">
    <source>
        <dbReference type="EMBL" id="ACD70724.1"/>
    </source>
</evidence>
<feature type="transmembrane region" description="Helical" evidence="2">
    <location>
        <begin position="19"/>
        <end position="41"/>
    </location>
</feature>
<sequence>MHSDAQGCFRRVNMEQKRILWIVISLSVFMLIIFGVALLLYSPTYSSNSAGVTDVSSYVERGDVPEHPSVDPSLWLKNPEKIPELGKTPAPTQRAIPDLTVVKDVPTARAKSLDVSPPARAERTDAAQDRKTSPASDTRESAESKGASKHARSDRASAKSPPATRTRAPLVAQRDARVRGASTQPAAPSVLFWVQAASLSSKLNAERARGVLAARHMKAEIFTKRTGAGLRHRVRVGPFTNRTEAVYSMKSIREIAEFSGCYVFQERVKN</sequence>
<dbReference type="KEGG" id="tpp:TPASS_0297"/>
<evidence type="ECO:0000259" key="3">
    <source>
        <dbReference type="PROSITE" id="PS51724"/>
    </source>
</evidence>
<dbReference type="Pfam" id="PF05036">
    <property type="entry name" value="SPOR"/>
    <property type="match status" value="1"/>
</dbReference>
<dbReference type="PATRIC" id="fig|455434.6.peg.300"/>